<evidence type="ECO:0000313" key="2">
    <source>
        <dbReference type="Proteomes" id="UP000035682"/>
    </source>
</evidence>
<dbReference type="RefSeq" id="XP_024504062.1">
    <property type="nucleotide sequence ID" value="XM_024650268.1"/>
</dbReference>
<dbReference type="GeneID" id="36377226"/>
<keyword evidence="2" id="KW-1185">Reference proteome</keyword>
<dbReference type="AlphaFoldDB" id="A0A090L4Y4"/>
<dbReference type="CTD" id="36377226"/>
<evidence type="ECO:0000313" key="1">
    <source>
        <dbReference type="EMBL" id="CEF64861.1"/>
    </source>
</evidence>
<accession>A0A090L4Y4</accession>
<protein>
    <submittedName>
        <fullName evidence="1 3">Uncharacterized protein</fullName>
    </submittedName>
</protein>
<dbReference type="WBParaSite" id="SRAE_1000311400.1">
    <property type="protein sequence ID" value="SRAE_1000311400.1"/>
    <property type="gene ID" value="WBGene00259731"/>
</dbReference>
<organism evidence="1">
    <name type="scientific">Strongyloides ratti</name>
    <name type="common">Parasitic roundworm</name>
    <dbReference type="NCBI Taxonomy" id="34506"/>
    <lineage>
        <taxon>Eukaryota</taxon>
        <taxon>Metazoa</taxon>
        <taxon>Ecdysozoa</taxon>
        <taxon>Nematoda</taxon>
        <taxon>Chromadorea</taxon>
        <taxon>Rhabditida</taxon>
        <taxon>Tylenchina</taxon>
        <taxon>Panagrolaimomorpha</taxon>
        <taxon>Strongyloidoidea</taxon>
        <taxon>Strongyloididae</taxon>
        <taxon>Strongyloides</taxon>
    </lineage>
</organism>
<reference evidence="2" key="2">
    <citation type="submission" date="2014-09" db="EMBL/GenBank/DDBJ databases">
        <authorList>
            <person name="Martin A.A."/>
        </authorList>
    </citation>
    <scope>NUCLEOTIDE SEQUENCE</scope>
    <source>
        <strain evidence="2">ED321</strain>
    </source>
</reference>
<reference evidence="3" key="3">
    <citation type="submission" date="2020-12" db="UniProtKB">
        <authorList>
            <consortium name="WormBaseParasite"/>
        </authorList>
    </citation>
    <scope>IDENTIFICATION</scope>
</reference>
<gene>
    <name evidence="1 3 4" type="ORF">SRAE_1000311400</name>
</gene>
<dbReference type="EMBL" id="LN609528">
    <property type="protein sequence ID" value="CEF64861.1"/>
    <property type="molecule type" value="Genomic_DNA"/>
</dbReference>
<dbReference type="WormBase" id="SRAE_1000311400">
    <property type="protein sequence ID" value="SRP08628"/>
    <property type="gene ID" value="WBGene00259731"/>
</dbReference>
<name>A0A090L4Y4_STRRB</name>
<evidence type="ECO:0000313" key="4">
    <source>
        <dbReference type="WormBase" id="SRAE_1000311400"/>
    </source>
</evidence>
<proteinExistence type="predicted"/>
<dbReference type="Proteomes" id="UP000035682">
    <property type="component" value="Unplaced"/>
</dbReference>
<evidence type="ECO:0000313" key="3">
    <source>
        <dbReference type="WBParaSite" id="SRAE_1000311400.1"/>
    </source>
</evidence>
<sequence>MMSMPNSYISNYIKKSNSIWKIIDKAIFDKDFYDEMNKCSVTKYIQPFNIIFKLTVYKSINGNVIEWKLFSCYGEKFPSTDTLTPWIFSNRKNTDFEVQTNIIIENTADLSMEKDSVKFILAQKSGISIKNLFKRFRFASKLIIYNQKKDKEIVDDFILLIIEKIKTKNLKYLGPISLYIILSFISKYDISEHDIFKGKPNLKEFTIYVEYSKIFNNNLLIDSKFWRFIDNITQNNIQLKLTFDQNEKSIFLTVTILNYCKRRNINVFIDVEKDKLLFFSYIKKDIIQKNYEIIKNLSSITLVINQFEDLENIKYIFTEMSNLKEVIIIFNRTIYPKLTKTDKKLEFLSKFYHKTFDFKTQIKKLKSFILNYHDNYFPVFFETFNLQEKLYDTFIISILSILPNSLNEIQFISMPYLKEEYFNCLYKNSPNISRCIFKHCHYIPDDALLLFKNLRSILLIDNIGITIPSWIEIVIYKDFNAFMCENNFFPCFKKNKSRLFKFMKNSTFQNTFWIYDNHIPDTVIFMKDLMKWTDAIELLYL</sequence>
<reference evidence="1" key="1">
    <citation type="submission" date="2014-09" db="EMBL/GenBank/DDBJ databases">
        <authorList>
            <person name="Aslett A.Martin."/>
        </authorList>
    </citation>
    <scope>NUCLEOTIDE SEQUENCE</scope>
    <source>
        <strain evidence="1">ED321 Heterogonic</strain>
    </source>
</reference>